<name>A0A438IAM4_VITVI</name>
<dbReference type="PANTHER" id="PTHR36779">
    <property type="entry name" value="OSJNBA0083N12.13 PROTEIN"/>
    <property type="match status" value="1"/>
</dbReference>
<evidence type="ECO:0000313" key="2">
    <source>
        <dbReference type="EMBL" id="RVW93707.1"/>
    </source>
</evidence>
<keyword evidence="1" id="KW-0472">Membrane</keyword>
<dbReference type="PANTHER" id="PTHR36779:SF1">
    <property type="entry name" value="OS04G0600400 PROTEIN"/>
    <property type="match status" value="1"/>
</dbReference>
<protein>
    <submittedName>
        <fullName evidence="2">Uncharacterized protein</fullName>
    </submittedName>
</protein>
<organism evidence="2 3">
    <name type="scientific">Vitis vinifera</name>
    <name type="common">Grape</name>
    <dbReference type="NCBI Taxonomy" id="29760"/>
    <lineage>
        <taxon>Eukaryota</taxon>
        <taxon>Viridiplantae</taxon>
        <taxon>Streptophyta</taxon>
        <taxon>Embryophyta</taxon>
        <taxon>Tracheophyta</taxon>
        <taxon>Spermatophyta</taxon>
        <taxon>Magnoliopsida</taxon>
        <taxon>eudicotyledons</taxon>
        <taxon>Gunneridae</taxon>
        <taxon>Pentapetalae</taxon>
        <taxon>rosids</taxon>
        <taxon>Vitales</taxon>
        <taxon>Vitaceae</taxon>
        <taxon>Viteae</taxon>
        <taxon>Vitis</taxon>
    </lineage>
</organism>
<keyword evidence="1" id="KW-1133">Transmembrane helix</keyword>
<proteinExistence type="predicted"/>
<dbReference type="AlphaFoldDB" id="A0A438IAM4"/>
<feature type="transmembrane region" description="Helical" evidence="1">
    <location>
        <begin position="20"/>
        <end position="41"/>
    </location>
</feature>
<accession>A0A438IAM4</accession>
<evidence type="ECO:0000313" key="3">
    <source>
        <dbReference type="Proteomes" id="UP000288805"/>
    </source>
</evidence>
<comment type="caution">
    <text evidence="2">The sequence shown here is derived from an EMBL/GenBank/DDBJ whole genome shotgun (WGS) entry which is preliminary data.</text>
</comment>
<evidence type="ECO:0000256" key="1">
    <source>
        <dbReference type="SAM" id="Phobius"/>
    </source>
</evidence>
<gene>
    <name evidence="2" type="ORF">CK203_043406</name>
</gene>
<sequence length="75" mass="8054">MDSPEEPSERTRTKRGFHLLSISIFAFLLSSLMVALVAVFVGNLSVSSPVSVPSQCKIVSSSEFSGFVFALDKGD</sequence>
<dbReference type="EMBL" id="QGNW01000127">
    <property type="protein sequence ID" value="RVW93707.1"/>
    <property type="molecule type" value="Genomic_DNA"/>
</dbReference>
<dbReference type="Proteomes" id="UP000288805">
    <property type="component" value="Unassembled WGS sequence"/>
</dbReference>
<keyword evidence="1" id="KW-0812">Transmembrane</keyword>
<reference evidence="2 3" key="1">
    <citation type="journal article" date="2018" name="PLoS Genet.">
        <title>Population sequencing reveals clonal diversity and ancestral inbreeding in the grapevine cultivar Chardonnay.</title>
        <authorList>
            <person name="Roach M.J."/>
            <person name="Johnson D.L."/>
            <person name="Bohlmann J."/>
            <person name="van Vuuren H.J."/>
            <person name="Jones S.J."/>
            <person name="Pretorius I.S."/>
            <person name="Schmidt S.A."/>
            <person name="Borneman A.R."/>
        </authorList>
    </citation>
    <scope>NUCLEOTIDE SEQUENCE [LARGE SCALE GENOMIC DNA]</scope>
    <source>
        <strain evidence="3">cv. Chardonnay</strain>
        <tissue evidence="2">Leaf</tissue>
    </source>
</reference>